<keyword evidence="2" id="KW-1185">Reference proteome</keyword>
<gene>
    <name evidence="1" type="ORF">SAMN04489742_2270</name>
</gene>
<dbReference type="Proteomes" id="UP000181917">
    <property type="component" value="Unassembled WGS sequence"/>
</dbReference>
<evidence type="ECO:0000313" key="2">
    <source>
        <dbReference type="Proteomes" id="UP000181917"/>
    </source>
</evidence>
<dbReference type="EMBL" id="FNKH01000002">
    <property type="protein sequence ID" value="SDQ71736.1"/>
    <property type="molecule type" value="Genomic_DNA"/>
</dbReference>
<dbReference type="AlphaFoldDB" id="A0A1H1D7D8"/>
<evidence type="ECO:0000313" key="1">
    <source>
        <dbReference type="EMBL" id="SDQ71736.1"/>
    </source>
</evidence>
<organism evidence="1 2">
    <name type="scientific">Crystallibacter crystallopoietes</name>
    <dbReference type="NCBI Taxonomy" id="37928"/>
    <lineage>
        <taxon>Bacteria</taxon>
        <taxon>Bacillati</taxon>
        <taxon>Actinomycetota</taxon>
        <taxon>Actinomycetes</taxon>
        <taxon>Micrococcales</taxon>
        <taxon>Micrococcaceae</taxon>
        <taxon>Crystallibacter</taxon>
    </lineage>
</organism>
<dbReference type="RefSeq" id="WP_139186776.1">
    <property type="nucleotide sequence ID" value="NZ_CP018863.1"/>
</dbReference>
<protein>
    <submittedName>
        <fullName evidence="1">Uncharacterized protein</fullName>
    </submittedName>
</protein>
<accession>A0A1H1D7D8</accession>
<sequence>MNEESGQGQAVSLRVTIEVNIIDADALRDSAISRASDTQEVEYAISDPMNALIIASDPIQAADVLAGVEGVEPRAFRVSAETGNPADDDDIHAADTAIVIDGEFADRRPADVPDAPVTEQDFIDLSAQVEGLSPDMLGYNDELEGQGERRRSLRQAKLVAGLLWHASVVMMDELFSDIELLRSRGTPTAADVDETFVISGLPPRFAHRYTALFAQRFLTVAVDLTTRIAGRWQPPSCVAQELALRCLLNEAQVLAEEAGLELDEDWRATVEDFLLEDTDAELLYNEALDGFDDYLDSIGTGVASMKFENWFEPFNNARHVPPYALSD</sequence>
<dbReference type="OrthoDB" id="4929423at2"/>
<proteinExistence type="predicted"/>
<reference evidence="1 2" key="1">
    <citation type="submission" date="2016-10" db="EMBL/GenBank/DDBJ databases">
        <authorList>
            <person name="de Groot N.N."/>
        </authorList>
    </citation>
    <scope>NUCLEOTIDE SEQUENCE [LARGE SCALE GENOMIC DNA]</scope>
    <source>
        <strain evidence="1 2">DSM 20117</strain>
    </source>
</reference>
<name>A0A1H1D7D8_9MICC</name>